<dbReference type="Gene3D" id="3.90.550.10">
    <property type="entry name" value="Spore Coat Polysaccharide Biosynthesis Protein SpsA, Chain A"/>
    <property type="match status" value="1"/>
</dbReference>
<organism evidence="2 3">
    <name type="scientific">Sutterella megalosphaeroides</name>
    <dbReference type="NCBI Taxonomy" id="2494234"/>
    <lineage>
        <taxon>Bacteria</taxon>
        <taxon>Pseudomonadati</taxon>
        <taxon>Pseudomonadota</taxon>
        <taxon>Betaproteobacteria</taxon>
        <taxon>Burkholderiales</taxon>
        <taxon>Sutterellaceae</taxon>
        <taxon>Sutterella</taxon>
    </lineage>
</organism>
<dbReference type="InterPro" id="IPR019290">
    <property type="entry name" value="GlycosylTrfase-like_prok"/>
</dbReference>
<dbReference type="KEGG" id="sutt:SUTMEG_14600"/>
<proteinExistence type="predicted"/>
<dbReference type="RefSeq" id="WP_120177160.1">
    <property type="nucleotide sequence ID" value="NZ_AP018786.1"/>
</dbReference>
<evidence type="ECO:0000313" key="3">
    <source>
        <dbReference type="Proteomes" id="UP000271003"/>
    </source>
</evidence>
<evidence type="ECO:0000313" key="2">
    <source>
        <dbReference type="EMBL" id="BBF23569.1"/>
    </source>
</evidence>
<name>A0A2Z6IAU0_9BURK</name>
<dbReference type="InterPro" id="IPR029044">
    <property type="entry name" value="Nucleotide-diphossugar_trans"/>
</dbReference>
<keyword evidence="3" id="KW-1185">Reference proteome</keyword>
<feature type="domain" description="Glycosyltransferase 2-like prokaryotic type" evidence="1">
    <location>
        <begin position="145"/>
        <end position="245"/>
    </location>
</feature>
<dbReference type="SUPFAM" id="SSF53448">
    <property type="entry name" value="Nucleotide-diphospho-sugar transferases"/>
    <property type="match status" value="1"/>
</dbReference>
<evidence type="ECO:0000259" key="1">
    <source>
        <dbReference type="Pfam" id="PF10111"/>
    </source>
</evidence>
<dbReference type="OrthoDB" id="9781367at2"/>
<dbReference type="AlphaFoldDB" id="A0A2Z6IAU0"/>
<dbReference type="EMBL" id="AP018786">
    <property type="protein sequence ID" value="BBF23569.1"/>
    <property type="molecule type" value="Genomic_DNA"/>
</dbReference>
<protein>
    <submittedName>
        <fullName evidence="2">Capsular polysaccharide biosynthesis protein</fullName>
    </submittedName>
</protein>
<dbReference type="Pfam" id="PF10111">
    <property type="entry name" value="Glyco_tranf_2_2"/>
    <property type="match status" value="1"/>
</dbReference>
<dbReference type="Proteomes" id="UP000271003">
    <property type="component" value="Chromosome"/>
</dbReference>
<reference evidence="2 3" key="1">
    <citation type="journal article" date="2018" name="Int. J. Syst. Evol. Microbiol.">
        <title>Mesosutterella multiformis gen. nov., sp. nov., a member of the family Sutterellaceae and Sutterella megalosphaeroides sp. nov., isolated from human faeces.</title>
        <authorList>
            <person name="Sakamoto M."/>
            <person name="Ikeyama N."/>
            <person name="Kunihiro T."/>
            <person name="Iino T."/>
            <person name="Yuki M."/>
            <person name="Ohkuma M."/>
        </authorList>
    </citation>
    <scope>NUCLEOTIDE SEQUENCE [LARGE SCALE GENOMIC DNA]</scope>
    <source>
        <strain evidence="2 3">6FBBBH3</strain>
    </source>
</reference>
<gene>
    <name evidence="2" type="ORF">SUTMEG_14600</name>
</gene>
<sequence length="285" mass="33549">MLNIIVPVDFHRGVLYALRHMFRLMKLQNENVVVKFAVNPRSNLILRWILNRFDKGNIIICKYSGGVNRSKLRNYALREVEGKVLLCDLDVILPKEIIDRCLRSKREDFLMFPCVYCRFGAQNKNLKTKRIRELRKSYTHIAIPSSIICFQKNEILFDEGYVGHGYEDFDFIIRYLVSVNKYKITDEDLLDETYDSAILAQGFRAKLAVFAIDQLRNGLIARHIYHRKGKKSDYKEERNRNARRFRVKIETMISAAESHQSSHLECSFPLTQYIDKTYPLNLLML</sequence>
<accession>A0A2Z6IAU0</accession>